<feature type="region of interest" description="Disordered" evidence="1">
    <location>
        <begin position="62"/>
        <end position="96"/>
    </location>
</feature>
<keyword evidence="3" id="KW-1185">Reference proteome</keyword>
<gene>
    <name evidence="2" type="ORF">V9T40_003775</name>
</gene>
<dbReference type="AlphaFoldDB" id="A0AAN9TTD5"/>
<proteinExistence type="predicted"/>
<comment type="caution">
    <text evidence="2">The sequence shown here is derived from an EMBL/GenBank/DDBJ whole genome shotgun (WGS) entry which is preliminary data.</text>
</comment>
<evidence type="ECO:0000313" key="2">
    <source>
        <dbReference type="EMBL" id="KAK7603776.1"/>
    </source>
</evidence>
<protein>
    <submittedName>
        <fullName evidence="2">Uncharacterized protein</fullName>
    </submittedName>
</protein>
<dbReference type="EMBL" id="JBBCAQ010000006">
    <property type="protein sequence ID" value="KAK7603776.1"/>
    <property type="molecule type" value="Genomic_DNA"/>
</dbReference>
<evidence type="ECO:0000313" key="3">
    <source>
        <dbReference type="Proteomes" id="UP001367676"/>
    </source>
</evidence>
<feature type="compositionally biased region" description="Low complexity" evidence="1">
    <location>
        <begin position="62"/>
        <end position="75"/>
    </location>
</feature>
<accession>A0AAN9TTD5</accession>
<name>A0AAN9TTD5_9HEMI</name>
<evidence type="ECO:0000256" key="1">
    <source>
        <dbReference type="SAM" id="MobiDB-lite"/>
    </source>
</evidence>
<reference evidence="2 3" key="1">
    <citation type="submission" date="2024-03" db="EMBL/GenBank/DDBJ databases">
        <title>Adaptation during the transition from Ophiocordyceps entomopathogen to insect associate is accompanied by gene loss and intensified selection.</title>
        <authorList>
            <person name="Ward C.M."/>
            <person name="Onetto C.A."/>
            <person name="Borneman A.R."/>
        </authorList>
    </citation>
    <scope>NUCLEOTIDE SEQUENCE [LARGE SCALE GENOMIC DNA]</scope>
    <source>
        <strain evidence="2">AWRI1</strain>
        <tissue evidence="2">Single Adult Female</tissue>
    </source>
</reference>
<dbReference type="Proteomes" id="UP001367676">
    <property type="component" value="Unassembled WGS sequence"/>
</dbReference>
<sequence length="96" mass="10587">MATVLMAAADIDAAATFLSHDRNNIIRKRTVGGYSNDEGCSHSRIARTLDQLEENNNLLRSLQQRRQDRPSPSSPVTLVGRPPPPPPPAIGRVERF</sequence>
<organism evidence="2 3">
    <name type="scientific">Parthenolecanium corni</name>
    <dbReference type="NCBI Taxonomy" id="536013"/>
    <lineage>
        <taxon>Eukaryota</taxon>
        <taxon>Metazoa</taxon>
        <taxon>Ecdysozoa</taxon>
        <taxon>Arthropoda</taxon>
        <taxon>Hexapoda</taxon>
        <taxon>Insecta</taxon>
        <taxon>Pterygota</taxon>
        <taxon>Neoptera</taxon>
        <taxon>Paraneoptera</taxon>
        <taxon>Hemiptera</taxon>
        <taxon>Sternorrhyncha</taxon>
        <taxon>Coccoidea</taxon>
        <taxon>Coccidae</taxon>
        <taxon>Parthenolecanium</taxon>
    </lineage>
</organism>